<accession>A0A5B0BJS1</accession>
<name>A0A5B0BJS1_9ACTN</name>
<sequence>MHDDERLPCGRLLSQVWDDWERGPADTADPHLRTCPHCRRSVRGLDELESAVRDLRDETTDTSAYDTTSLTQRVMDVVRLELRPGRPLSLGEPAEDLWIMESVAARTLRAAAESVSGVRAGSCRLLPLDISDGTGGPVVEVSLALHAPARVPLPELADQVRGRVREAADRELGLAIGAVDIRVTDLIDTTADSQEGETR</sequence>
<dbReference type="AlphaFoldDB" id="A0A5B0BJS1"/>
<proteinExistence type="predicted"/>
<dbReference type="Proteomes" id="UP000324965">
    <property type="component" value="Unassembled WGS sequence"/>
</dbReference>
<reference evidence="1 2" key="1">
    <citation type="submission" date="2019-05" db="EMBL/GenBank/DDBJ databases">
        <authorList>
            <person name="Hariharan J."/>
            <person name="Choudoir M.J."/>
            <person name="Diebold P."/>
            <person name="Panke-Buisse K."/>
            <person name="Buckley D.H."/>
        </authorList>
    </citation>
    <scope>NUCLEOTIDE SEQUENCE [LARGE SCALE GENOMIC DNA]</scope>
    <source>
        <strain evidence="1 2">SUN51</strain>
    </source>
</reference>
<protein>
    <submittedName>
        <fullName evidence="1">Asp23/Gls24 family envelope stress response protein</fullName>
    </submittedName>
</protein>
<keyword evidence="2" id="KW-1185">Reference proteome</keyword>
<dbReference type="OrthoDB" id="3711227at2"/>
<evidence type="ECO:0000313" key="2">
    <source>
        <dbReference type="Proteomes" id="UP000324965"/>
    </source>
</evidence>
<comment type="caution">
    <text evidence="1">The sequence shown here is derived from an EMBL/GenBank/DDBJ whole genome shotgun (WGS) entry which is preliminary data.</text>
</comment>
<dbReference type="EMBL" id="VDFC01000010">
    <property type="protein sequence ID" value="KAA0942240.1"/>
    <property type="molecule type" value="Genomic_DNA"/>
</dbReference>
<evidence type="ECO:0000313" key="1">
    <source>
        <dbReference type="EMBL" id="KAA0942240.1"/>
    </source>
</evidence>
<gene>
    <name evidence="1" type="ORF">FGF04_03590</name>
</gene>
<organism evidence="1 2">
    <name type="scientific">Streptomyces apricus</name>
    <dbReference type="NCBI Taxonomy" id="1828112"/>
    <lineage>
        <taxon>Bacteria</taxon>
        <taxon>Bacillati</taxon>
        <taxon>Actinomycetota</taxon>
        <taxon>Actinomycetes</taxon>
        <taxon>Kitasatosporales</taxon>
        <taxon>Streptomycetaceae</taxon>
        <taxon>Streptomyces</taxon>
    </lineage>
</organism>